<sequence length="193" mass="22106">MRRRFKKVDTLLEEDFLDEGEQEELVSNLQQIYRQQTLRTRLFMLALSLLCVAGHLYLAAQQHLHPWGLKHHAHFYGLLSEKSVVAGDILSAASAAMTGLLWAHGILETQKGGCAWRRKTLEVALAACASTFWISAILQAPSDGFWTESWQYQWMWLEPPLLLGLSKYSERSSLDSQQLLTRLQGYSYNHEKL</sequence>
<dbReference type="EMBL" id="JALJOS010000009">
    <property type="protein sequence ID" value="KAK9834665.1"/>
    <property type="molecule type" value="Genomic_DNA"/>
</dbReference>
<dbReference type="Proteomes" id="UP001438707">
    <property type="component" value="Unassembled WGS sequence"/>
</dbReference>
<keyword evidence="1" id="KW-0812">Transmembrane</keyword>
<feature type="transmembrane region" description="Helical" evidence="1">
    <location>
        <begin position="42"/>
        <end position="64"/>
    </location>
</feature>
<dbReference type="PANTHER" id="PTHR36784">
    <property type="entry name" value="HISTONE-LYSINE N-METHYLTRANSFERASE"/>
    <property type="match status" value="1"/>
</dbReference>
<keyword evidence="1" id="KW-1133">Transmembrane helix</keyword>
<protein>
    <submittedName>
        <fullName evidence="2">Uncharacterized protein</fullName>
    </submittedName>
</protein>
<dbReference type="AlphaFoldDB" id="A0AAW1RMA9"/>
<evidence type="ECO:0000256" key="1">
    <source>
        <dbReference type="SAM" id="Phobius"/>
    </source>
</evidence>
<dbReference type="PANTHER" id="PTHR36784:SF1">
    <property type="entry name" value="HISTONE-LYSINE N-METHYLTRANSFERASE"/>
    <property type="match status" value="1"/>
</dbReference>
<accession>A0AAW1RMA9</accession>
<proteinExistence type="predicted"/>
<reference evidence="2 3" key="1">
    <citation type="journal article" date="2024" name="Nat. Commun.">
        <title>Phylogenomics reveals the evolutionary origins of lichenization in chlorophyte algae.</title>
        <authorList>
            <person name="Puginier C."/>
            <person name="Libourel C."/>
            <person name="Otte J."/>
            <person name="Skaloud P."/>
            <person name="Haon M."/>
            <person name="Grisel S."/>
            <person name="Petersen M."/>
            <person name="Berrin J.G."/>
            <person name="Delaux P.M."/>
            <person name="Dal Grande F."/>
            <person name="Keller J."/>
        </authorList>
    </citation>
    <scope>NUCLEOTIDE SEQUENCE [LARGE SCALE GENOMIC DNA]</scope>
    <source>
        <strain evidence="2 3">SAG 2145</strain>
    </source>
</reference>
<keyword evidence="3" id="KW-1185">Reference proteome</keyword>
<feature type="transmembrane region" description="Helical" evidence="1">
    <location>
        <begin position="84"/>
        <end position="103"/>
    </location>
</feature>
<evidence type="ECO:0000313" key="3">
    <source>
        <dbReference type="Proteomes" id="UP001438707"/>
    </source>
</evidence>
<comment type="caution">
    <text evidence="2">The sequence shown here is derived from an EMBL/GenBank/DDBJ whole genome shotgun (WGS) entry which is preliminary data.</text>
</comment>
<evidence type="ECO:0000313" key="2">
    <source>
        <dbReference type="EMBL" id="KAK9834665.1"/>
    </source>
</evidence>
<name>A0AAW1RMA9_9CHLO</name>
<keyword evidence="1" id="KW-0472">Membrane</keyword>
<gene>
    <name evidence="2" type="ORF">WJX74_007111</name>
</gene>
<organism evidence="2 3">
    <name type="scientific">Apatococcus lobatus</name>
    <dbReference type="NCBI Taxonomy" id="904363"/>
    <lineage>
        <taxon>Eukaryota</taxon>
        <taxon>Viridiplantae</taxon>
        <taxon>Chlorophyta</taxon>
        <taxon>core chlorophytes</taxon>
        <taxon>Trebouxiophyceae</taxon>
        <taxon>Chlorellales</taxon>
        <taxon>Chlorellaceae</taxon>
        <taxon>Apatococcus</taxon>
    </lineage>
</organism>